<dbReference type="PANTHER" id="PTHR46401:SF2">
    <property type="entry name" value="GLYCOSYLTRANSFERASE WBBK-RELATED"/>
    <property type="match status" value="1"/>
</dbReference>
<organism evidence="4 5">
    <name type="scientific">candidate division CPR1 bacterium GW2011_GWC1_49_13</name>
    <dbReference type="NCBI Taxonomy" id="1618342"/>
    <lineage>
        <taxon>Bacteria</taxon>
        <taxon>candidate division CPR1</taxon>
    </lineage>
</organism>
<dbReference type="CDD" id="cd03809">
    <property type="entry name" value="GT4_MtfB-like"/>
    <property type="match status" value="1"/>
</dbReference>
<dbReference type="STRING" id="1618342.UY40_C0002G0044"/>
<dbReference type="InterPro" id="IPR001296">
    <property type="entry name" value="Glyco_trans_1"/>
</dbReference>
<evidence type="ECO:0000313" key="4">
    <source>
        <dbReference type="EMBL" id="KKW06194.1"/>
    </source>
</evidence>
<comment type="caution">
    <text evidence="4">The sequence shown here is derived from an EMBL/GenBank/DDBJ whole genome shotgun (WGS) entry which is preliminary data.</text>
</comment>
<dbReference type="GO" id="GO:0009103">
    <property type="term" value="P:lipopolysaccharide biosynthetic process"/>
    <property type="evidence" value="ECO:0007669"/>
    <property type="project" value="TreeGrafter"/>
</dbReference>
<evidence type="ECO:0000313" key="5">
    <source>
        <dbReference type="Proteomes" id="UP000034119"/>
    </source>
</evidence>
<feature type="domain" description="Glycosyltransferase subfamily 4-like N-terminal" evidence="3">
    <location>
        <begin position="104"/>
        <end position="179"/>
    </location>
</feature>
<evidence type="ECO:0000259" key="3">
    <source>
        <dbReference type="Pfam" id="PF13439"/>
    </source>
</evidence>
<evidence type="ECO:0000256" key="1">
    <source>
        <dbReference type="ARBA" id="ARBA00022679"/>
    </source>
</evidence>
<name>A0A0G1YIH0_9BACT</name>
<dbReference type="PANTHER" id="PTHR46401">
    <property type="entry name" value="GLYCOSYLTRANSFERASE WBBK-RELATED"/>
    <property type="match status" value="1"/>
</dbReference>
<proteinExistence type="predicted"/>
<dbReference type="InterPro" id="IPR028098">
    <property type="entry name" value="Glyco_trans_4-like_N"/>
</dbReference>
<accession>A0A0G1YIH0</accession>
<keyword evidence="1" id="KW-0808">Transferase</keyword>
<evidence type="ECO:0008006" key="6">
    <source>
        <dbReference type="Google" id="ProtNLM"/>
    </source>
</evidence>
<dbReference type="EMBL" id="LCPW01000002">
    <property type="protein sequence ID" value="KKW06194.1"/>
    <property type="molecule type" value="Genomic_DNA"/>
</dbReference>
<evidence type="ECO:0000259" key="2">
    <source>
        <dbReference type="Pfam" id="PF00534"/>
    </source>
</evidence>
<dbReference type="AlphaFoldDB" id="A0A0G1YIH0"/>
<dbReference type="FunFam" id="3.40.50.2000:FF:000119">
    <property type="entry name" value="Glycosyl transferase group 1"/>
    <property type="match status" value="1"/>
</dbReference>
<reference evidence="4 5" key="1">
    <citation type="journal article" date="2015" name="Nature">
        <title>rRNA introns, odd ribosomes, and small enigmatic genomes across a large radiation of phyla.</title>
        <authorList>
            <person name="Brown C.T."/>
            <person name="Hug L.A."/>
            <person name="Thomas B.C."/>
            <person name="Sharon I."/>
            <person name="Castelle C.J."/>
            <person name="Singh A."/>
            <person name="Wilkins M.J."/>
            <person name="Williams K.H."/>
            <person name="Banfield J.F."/>
        </authorList>
    </citation>
    <scope>NUCLEOTIDE SEQUENCE [LARGE SCALE GENOMIC DNA]</scope>
</reference>
<dbReference type="Pfam" id="PF13439">
    <property type="entry name" value="Glyco_transf_4"/>
    <property type="match status" value="1"/>
</dbReference>
<feature type="domain" description="Glycosyl transferase family 1" evidence="2">
    <location>
        <begin position="189"/>
        <end position="354"/>
    </location>
</feature>
<sequence>MKIGIDAQTLLRTDAGVTYYTKGILSEVLKLDKENFYDLLLFQNPLEKQRELFGKGDNRSSRYQKLFPYKLFYKLFKLGLPVPLEVFFGTHDLYFFPDYVEYPHLTGKSVVVVHDLSFADVPHLVQPANRKFLERFVPKSLKEADHVIAVSEFTKGRIKEVYGVVEEKITVAGPAVDTNVFYPRKEKEKETVKKKYGIESSFILFLGSLEPRKNVRSLIEAFSLLKKNKEGLNLVLAGKPTWIKNELEKQVRELKLEEKVKFLGYVEEGDRPALLSAAEAFAYPSLYEGFGMPVLEAQGCGVPVVASNFTSLPEVAGDGAILVNPNDAGELADALNRVLSSPQVRKDLIRKGKKNTKRFTWNNSARKILAVFNSLGK</sequence>
<gene>
    <name evidence="4" type="ORF">UY40_C0002G0044</name>
</gene>
<dbReference type="Pfam" id="PF00534">
    <property type="entry name" value="Glycos_transf_1"/>
    <property type="match status" value="1"/>
</dbReference>
<dbReference type="Gene3D" id="3.40.50.2000">
    <property type="entry name" value="Glycogen Phosphorylase B"/>
    <property type="match status" value="2"/>
</dbReference>
<protein>
    <recommendedName>
        <fullName evidence="6">Glycosyl transferase group 1</fullName>
    </recommendedName>
</protein>
<dbReference type="Proteomes" id="UP000034119">
    <property type="component" value="Unassembled WGS sequence"/>
</dbReference>
<dbReference type="SUPFAM" id="SSF53756">
    <property type="entry name" value="UDP-Glycosyltransferase/glycogen phosphorylase"/>
    <property type="match status" value="1"/>
</dbReference>
<dbReference type="GO" id="GO:0016757">
    <property type="term" value="F:glycosyltransferase activity"/>
    <property type="evidence" value="ECO:0007669"/>
    <property type="project" value="InterPro"/>
</dbReference>